<dbReference type="Pfam" id="PF01699">
    <property type="entry name" value="Na_Ca_ex"/>
    <property type="match status" value="2"/>
</dbReference>
<reference evidence="7 8" key="1">
    <citation type="journal article" date="2015" name="Genome Announc.">
        <title>Draft Genome Sequence of Filamentous Marine Cyanobacterium Lyngbya confervoides Strain BDU141951.</title>
        <authorList>
            <person name="Chandrababunaidu M.M."/>
            <person name="Sen D."/>
            <person name="Tripathy S."/>
        </authorList>
    </citation>
    <scope>NUCLEOTIDE SEQUENCE [LARGE SCALE GENOMIC DNA]</scope>
    <source>
        <strain evidence="7 8">BDU141951</strain>
    </source>
</reference>
<feature type="transmembrane region" description="Helical" evidence="5">
    <location>
        <begin position="212"/>
        <end position="236"/>
    </location>
</feature>
<feature type="transmembrane region" description="Helical" evidence="5">
    <location>
        <begin position="243"/>
        <end position="265"/>
    </location>
</feature>
<evidence type="ECO:0000313" key="7">
    <source>
        <dbReference type="EMBL" id="MCM1985067.1"/>
    </source>
</evidence>
<evidence type="ECO:0000256" key="1">
    <source>
        <dbReference type="ARBA" id="ARBA00004141"/>
    </source>
</evidence>
<feature type="transmembrane region" description="Helical" evidence="5">
    <location>
        <begin position="175"/>
        <end position="192"/>
    </location>
</feature>
<evidence type="ECO:0000313" key="8">
    <source>
        <dbReference type="Proteomes" id="UP000031561"/>
    </source>
</evidence>
<dbReference type="InterPro" id="IPR004837">
    <property type="entry name" value="NaCa_Exmemb"/>
</dbReference>
<organism evidence="7 8">
    <name type="scientific">Lyngbya confervoides BDU141951</name>
    <dbReference type="NCBI Taxonomy" id="1574623"/>
    <lineage>
        <taxon>Bacteria</taxon>
        <taxon>Bacillati</taxon>
        <taxon>Cyanobacteriota</taxon>
        <taxon>Cyanophyceae</taxon>
        <taxon>Oscillatoriophycideae</taxon>
        <taxon>Oscillatoriales</taxon>
        <taxon>Microcoleaceae</taxon>
        <taxon>Lyngbya</taxon>
    </lineage>
</organism>
<feature type="transmembrane region" description="Helical" evidence="5">
    <location>
        <begin position="277"/>
        <end position="297"/>
    </location>
</feature>
<evidence type="ECO:0000256" key="2">
    <source>
        <dbReference type="ARBA" id="ARBA00022692"/>
    </source>
</evidence>
<keyword evidence="2 5" id="KW-0812">Transmembrane</keyword>
<dbReference type="NCBIfam" id="TIGR00367">
    <property type="entry name" value="calcium/sodium antiporter"/>
    <property type="match status" value="1"/>
</dbReference>
<name>A0ABD4T8E7_9CYAN</name>
<dbReference type="InterPro" id="IPR004481">
    <property type="entry name" value="K/Na/Ca-exchanger"/>
</dbReference>
<feature type="transmembrane region" description="Helical" evidence="5">
    <location>
        <begin position="127"/>
        <end position="146"/>
    </location>
</feature>
<keyword evidence="4 5" id="KW-0472">Membrane</keyword>
<gene>
    <name evidence="7" type="ORF">QQ91_0019790</name>
</gene>
<feature type="transmembrane region" description="Helical" evidence="5">
    <location>
        <begin position="31"/>
        <end position="49"/>
    </location>
</feature>
<dbReference type="Gene3D" id="1.20.1420.30">
    <property type="entry name" value="NCX, central ion-binding region"/>
    <property type="match status" value="2"/>
</dbReference>
<feature type="transmembrane region" description="Helical" evidence="5">
    <location>
        <begin position="332"/>
        <end position="355"/>
    </location>
</feature>
<evidence type="ECO:0000256" key="5">
    <source>
        <dbReference type="SAM" id="Phobius"/>
    </source>
</evidence>
<dbReference type="RefSeq" id="WP_166277779.1">
    <property type="nucleotide sequence ID" value="NZ_JTHE03000109.1"/>
</dbReference>
<evidence type="ECO:0000256" key="3">
    <source>
        <dbReference type="ARBA" id="ARBA00022989"/>
    </source>
</evidence>
<dbReference type="PANTHER" id="PTHR10846:SF8">
    <property type="entry name" value="INNER MEMBRANE PROTEIN YRBG"/>
    <property type="match status" value="1"/>
</dbReference>
<feature type="domain" description="Sodium/calcium exchanger membrane region" evidence="6">
    <location>
        <begin position="179"/>
        <end position="322"/>
    </location>
</feature>
<evidence type="ECO:0000256" key="4">
    <source>
        <dbReference type="ARBA" id="ARBA00023136"/>
    </source>
</evidence>
<keyword evidence="8" id="KW-1185">Reference proteome</keyword>
<comment type="caution">
    <text evidence="7">The sequence shown here is derived from an EMBL/GenBank/DDBJ whole genome shotgun (WGS) entry which is preliminary data.</text>
</comment>
<protein>
    <submittedName>
        <fullName evidence="7">Calcium/sodium antiporter</fullName>
    </submittedName>
</protein>
<comment type="subcellular location">
    <subcellularLocation>
        <location evidence="1">Membrane</location>
        <topology evidence="1">Multi-pass membrane protein</topology>
    </subcellularLocation>
</comment>
<dbReference type="GO" id="GO:0016020">
    <property type="term" value="C:membrane"/>
    <property type="evidence" value="ECO:0007669"/>
    <property type="project" value="UniProtKB-SubCell"/>
</dbReference>
<proteinExistence type="predicted"/>
<dbReference type="InterPro" id="IPR044880">
    <property type="entry name" value="NCX_ion-bd_dom_sf"/>
</dbReference>
<accession>A0ABD4T8E7</accession>
<dbReference type="Proteomes" id="UP000031561">
    <property type="component" value="Unassembled WGS sequence"/>
</dbReference>
<feature type="transmembrane region" description="Helical" evidence="5">
    <location>
        <begin position="6"/>
        <end position="24"/>
    </location>
</feature>
<feature type="transmembrane region" description="Helical" evidence="5">
    <location>
        <begin position="309"/>
        <end position="326"/>
    </location>
</feature>
<dbReference type="Gene3D" id="6.10.280.80">
    <property type="entry name" value="NCX, peripheral helical region"/>
    <property type="match status" value="1"/>
</dbReference>
<dbReference type="AlphaFoldDB" id="A0ABD4T8E7"/>
<keyword evidence="3 5" id="KW-1133">Transmembrane helix</keyword>
<sequence length="369" mass="39102">MTIQTIGVLLGGLVFLVLGAESLVRGASRIAAMLGISPLIIGLTIVAYGTSAPELFVSLQSSLNGNANIALGNVVGSNIFNVLCVLGISALIAPLMVSQQIIRLDVPIMVGVSLLLLGLGLDGELNQAEGVFLFMGGVGYTLFLLWQSLKESDREVQEEYAQEYSFRSDRPLNSWLMNLVFLALGLVMLALGSDWLVGSSTAIARSFGVSDLVIGLTIVAVGTSLPELATSVMASLKGERDIAVGNVVGSNIFNILAVLGVAAIASPKGGITILPSALWMDIPVVILVAVACMPIFLTGNVINRWEGGIFVGYYGLYTVHLILKAMDHQALPIFNGIMAWGIIPLTGLLFGFNVWREFRNGRLNLGTKP</sequence>
<dbReference type="PANTHER" id="PTHR10846">
    <property type="entry name" value="SODIUM/POTASSIUM/CALCIUM EXCHANGER"/>
    <property type="match status" value="1"/>
</dbReference>
<feature type="transmembrane region" description="Helical" evidence="5">
    <location>
        <begin position="104"/>
        <end position="121"/>
    </location>
</feature>
<feature type="transmembrane region" description="Helical" evidence="5">
    <location>
        <begin position="69"/>
        <end position="92"/>
    </location>
</feature>
<feature type="domain" description="Sodium/calcium exchanger membrane region" evidence="6">
    <location>
        <begin position="6"/>
        <end position="145"/>
    </location>
</feature>
<evidence type="ECO:0000259" key="6">
    <source>
        <dbReference type="Pfam" id="PF01699"/>
    </source>
</evidence>
<dbReference type="EMBL" id="JTHE03000109">
    <property type="protein sequence ID" value="MCM1985067.1"/>
    <property type="molecule type" value="Genomic_DNA"/>
</dbReference>